<reference evidence="1" key="1">
    <citation type="submission" date="2021-02" db="EMBL/GenBank/DDBJ databases">
        <authorList>
            <person name="Nowell W R."/>
        </authorList>
    </citation>
    <scope>NUCLEOTIDE SEQUENCE</scope>
</reference>
<dbReference type="AlphaFoldDB" id="A0A815R4R5"/>
<dbReference type="PANTHER" id="PTHR10974:SF1">
    <property type="entry name" value="FI08016P-RELATED"/>
    <property type="match status" value="1"/>
</dbReference>
<sequence length="561" mass="65429">MCGYTPIIRVNDDFKTEKGDRIFPVVDKMPLVSDFFYIDCKAQDNSTYSNPHMGLMFDPLLHARSMQKPMMQTHLGYNVLMFGFDSVSRMTFMRFLPKTYSYLIKELGAIVMKGYNIVGDGTPAALFPILTGQTERELPESRRGYAGAQTVDDFPWIWKQFRDNGYVTQWAEDMQNVGTFQYRLLGFRNPPVDHFGRPFYRFAEPQKTSRPHCFGSITRLQAMFDWIRNLFDMYRHQPKFSYLFHSHYSHDSNNRLPYADNELLAFLQMMQTNGYLDHTMLVIMTDHGARFASLRKTYQGKLEERLPFMSIRMPPKFQAQYPTIMRNLRLNSHRLTTPFDIHETFEHLFDFHSNDHYQSKSNRSISLFELVPENRTCAQADVAQHWCACYNWQDISTNELIIQQYSQAVVDFLNKFASEYKQECATLSLFRVNKASQLKNDDHRSNSIHSNDKNSSLHQTNESRFYQIQFETKPGEARFEVTAGYDPKTKTFDIQRRHLSRTNKYGETSACIAQKRPDLREICYCSSLLINTTIPSTTIDMNNKIKTTIGETAVNASSVHL</sequence>
<dbReference type="EMBL" id="CAJNOM010000499">
    <property type="protein sequence ID" value="CAF1471672.1"/>
    <property type="molecule type" value="Genomic_DNA"/>
</dbReference>
<comment type="caution">
    <text evidence="1">The sequence shown here is derived from an EMBL/GenBank/DDBJ whole genome shotgun (WGS) entry which is preliminary data.</text>
</comment>
<dbReference type="SUPFAM" id="SSF53649">
    <property type="entry name" value="Alkaline phosphatase-like"/>
    <property type="match status" value="1"/>
</dbReference>
<protein>
    <recommendedName>
        <fullName evidence="3">DUF229 domain containing protein</fullName>
    </recommendedName>
</protein>
<accession>A0A815R4R5</accession>
<gene>
    <name evidence="1" type="ORF">QVE165_LOCUS41635</name>
</gene>
<dbReference type="OrthoDB" id="413313at2759"/>
<dbReference type="CDD" id="cd16021">
    <property type="entry name" value="ALP_like"/>
    <property type="match status" value="1"/>
</dbReference>
<dbReference type="InterPro" id="IPR017850">
    <property type="entry name" value="Alkaline_phosphatase_core_sf"/>
</dbReference>
<name>A0A815R4R5_9BILA</name>
<dbReference type="Proteomes" id="UP000663832">
    <property type="component" value="Unassembled WGS sequence"/>
</dbReference>
<dbReference type="GO" id="GO:0005615">
    <property type="term" value="C:extracellular space"/>
    <property type="evidence" value="ECO:0007669"/>
    <property type="project" value="TreeGrafter"/>
</dbReference>
<evidence type="ECO:0000313" key="1">
    <source>
        <dbReference type="EMBL" id="CAF1471672.1"/>
    </source>
</evidence>
<dbReference type="InterPro" id="IPR004245">
    <property type="entry name" value="DUF229"/>
</dbReference>
<evidence type="ECO:0000313" key="2">
    <source>
        <dbReference type="Proteomes" id="UP000663832"/>
    </source>
</evidence>
<organism evidence="1 2">
    <name type="scientific">Adineta steineri</name>
    <dbReference type="NCBI Taxonomy" id="433720"/>
    <lineage>
        <taxon>Eukaryota</taxon>
        <taxon>Metazoa</taxon>
        <taxon>Spiralia</taxon>
        <taxon>Gnathifera</taxon>
        <taxon>Rotifera</taxon>
        <taxon>Eurotatoria</taxon>
        <taxon>Bdelloidea</taxon>
        <taxon>Adinetida</taxon>
        <taxon>Adinetidae</taxon>
        <taxon>Adineta</taxon>
    </lineage>
</organism>
<keyword evidence="2" id="KW-1185">Reference proteome</keyword>
<dbReference type="Pfam" id="PF02995">
    <property type="entry name" value="DUF229"/>
    <property type="match status" value="1"/>
</dbReference>
<proteinExistence type="predicted"/>
<dbReference type="PANTHER" id="PTHR10974">
    <property type="entry name" value="FI08016P-RELATED"/>
    <property type="match status" value="1"/>
</dbReference>
<dbReference type="FunFam" id="3.40.720.10:FF:000017">
    <property type="entry name" value="Predicted protein"/>
    <property type="match status" value="1"/>
</dbReference>
<evidence type="ECO:0008006" key="3">
    <source>
        <dbReference type="Google" id="ProtNLM"/>
    </source>
</evidence>
<dbReference type="Gene3D" id="3.40.720.10">
    <property type="entry name" value="Alkaline Phosphatase, subunit A"/>
    <property type="match status" value="1"/>
</dbReference>